<dbReference type="GeneID" id="22573568"/>
<feature type="compositionally biased region" description="Basic and acidic residues" evidence="1">
    <location>
        <begin position="27"/>
        <end position="40"/>
    </location>
</feature>
<dbReference type="EMBL" id="CP009384">
    <property type="protein sequence ID" value="AIN96870.1"/>
    <property type="molecule type" value="Genomic_DNA"/>
</dbReference>
<accession>A0A088RM04</accession>
<dbReference type="OrthoDB" id="266052at2759"/>
<evidence type="ECO:0000256" key="1">
    <source>
        <dbReference type="SAM" id="MobiDB-lite"/>
    </source>
</evidence>
<evidence type="ECO:0000313" key="2">
    <source>
        <dbReference type="EMBL" id="AIN96870.1"/>
    </source>
</evidence>
<dbReference type="VEuPathDB" id="TriTrypDB:LPMP_151480"/>
<dbReference type="RefSeq" id="XP_010697523.1">
    <property type="nucleotide sequence ID" value="XM_010699221.1"/>
</dbReference>
<evidence type="ECO:0000313" key="3">
    <source>
        <dbReference type="Proteomes" id="UP000063063"/>
    </source>
</evidence>
<name>A0A088RM04_LEIPA</name>
<sequence>MPPKHHDEDSDTVSPLDKAEQLAMEYEDAHHERPGTKKQNETPSHQSKPKSVR</sequence>
<proteinExistence type="predicted"/>
<dbReference type="Proteomes" id="UP000063063">
    <property type="component" value="Chromosome 15"/>
</dbReference>
<protein>
    <submittedName>
        <fullName evidence="2">Uncharacterized protein</fullName>
    </submittedName>
</protein>
<feature type="region of interest" description="Disordered" evidence="1">
    <location>
        <begin position="1"/>
        <end position="53"/>
    </location>
</feature>
<dbReference type="eggNOG" id="ENOG502SBN8">
    <property type="taxonomic scope" value="Eukaryota"/>
</dbReference>
<reference evidence="2 3" key="1">
    <citation type="journal article" date="2015" name="Sci. Rep.">
        <title>The genome of Leishmania panamensis: insights into genomics of the L. (Viannia) subgenus.</title>
        <authorList>
            <person name="Llanes A."/>
            <person name="Restrepo C.M."/>
            <person name="Vecchio G.D."/>
            <person name="Anguizola F.J."/>
            <person name="Lleonart R."/>
        </authorList>
    </citation>
    <scope>NUCLEOTIDE SEQUENCE [LARGE SCALE GENOMIC DNA]</scope>
    <source>
        <strain evidence="2 3">MHOM/PA/94/PSC-1</strain>
    </source>
</reference>
<gene>
    <name evidence="2" type="ORF">LPMP_151480</name>
</gene>
<keyword evidence="3" id="KW-1185">Reference proteome</keyword>
<organism evidence="2 3">
    <name type="scientific">Leishmania panamensis</name>
    <dbReference type="NCBI Taxonomy" id="5679"/>
    <lineage>
        <taxon>Eukaryota</taxon>
        <taxon>Discoba</taxon>
        <taxon>Euglenozoa</taxon>
        <taxon>Kinetoplastea</taxon>
        <taxon>Metakinetoplastina</taxon>
        <taxon>Trypanosomatida</taxon>
        <taxon>Trypanosomatidae</taxon>
        <taxon>Leishmaniinae</taxon>
        <taxon>Leishmania</taxon>
        <taxon>Leishmania guyanensis species complex</taxon>
    </lineage>
</organism>
<dbReference type="KEGG" id="lpan:LPMP_151480"/>
<dbReference type="AlphaFoldDB" id="A0A088RM04"/>